<dbReference type="EMBL" id="CYZE01000001">
    <property type="protein sequence ID" value="CUN56229.1"/>
    <property type="molecule type" value="Genomic_DNA"/>
</dbReference>
<dbReference type="NCBIfam" id="TIGR00670">
    <property type="entry name" value="asp_carb_tr"/>
    <property type="match status" value="1"/>
</dbReference>
<comment type="function">
    <text evidence="5 7">Catalyzes the condensation of carbamoyl phosphate and aspartate to form carbamoyl aspartate and inorganic phosphate, the committed step in the de novo pyrimidine nucleotide biosynthesis pathway.</text>
</comment>
<keyword evidence="3 7" id="KW-0808">Transferase</keyword>
<dbReference type="GO" id="GO:0016597">
    <property type="term" value="F:amino acid binding"/>
    <property type="evidence" value="ECO:0007669"/>
    <property type="project" value="InterPro"/>
</dbReference>
<dbReference type="InterPro" id="IPR036901">
    <property type="entry name" value="Asp/Orn_carbamoylTrfase_sf"/>
</dbReference>
<dbReference type="GO" id="GO:0044205">
    <property type="term" value="P:'de novo' UMP biosynthetic process"/>
    <property type="evidence" value="ECO:0007669"/>
    <property type="project" value="UniProtKB-UniRule"/>
</dbReference>
<dbReference type="GO" id="GO:0006520">
    <property type="term" value="P:amino acid metabolic process"/>
    <property type="evidence" value="ECO:0007669"/>
    <property type="project" value="InterPro"/>
</dbReference>
<dbReference type="Proteomes" id="UP000095651">
    <property type="component" value="Unassembled WGS sequence"/>
</dbReference>
<evidence type="ECO:0000256" key="3">
    <source>
        <dbReference type="ARBA" id="ARBA00022679"/>
    </source>
</evidence>
<keyword evidence="4 7" id="KW-0665">Pyrimidine biosynthesis</keyword>
<feature type="binding site" evidence="7">
    <location>
        <position position="52"/>
    </location>
    <ligand>
        <name>carbamoyl phosphate</name>
        <dbReference type="ChEBI" id="CHEBI:58228"/>
    </ligand>
</feature>
<dbReference type="PANTHER" id="PTHR45753:SF6">
    <property type="entry name" value="ASPARTATE CARBAMOYLTRANSFERASE"/>
    <property type="match status" value="1"/>
</dbReference>
<evidence type="ECO:0000313" key="14">
    <source>
        <dbReference type="Proteomes" id="UP000261257"/>
    </source>
</evidence>
<dbReference type="EC" id="2.1.3.2" evidence="7"/>
<dbReference type="Pfam" id="PF02729">
    <property type="entry name" value="OTCace_N"/>
    <property type="match status" value="1"/>
</dbReference>
<evidence type="ECO:0000259" key="9">
    <source>
        <dbReference type="Pfam" id="PF02729"/>
    </source>
</evidence>
<dbReference type="GeneID" id="86062951"/>
<protein>
    <recommendedName>
        <fullName evidence="7">Aspartate carbamoyltransferase</fullName>
        <ecNumber evidence="7">2.1.3.2</ecNumber>
    </recommendedName>
    <alternativeName>
        <fullName evidence="7">Aspartate transcarbamylase</fullName>
        <shortName evidence="7">ATCase</shortName>
    </alternativeName>
</protein>
<dbReference type="SUPFAM" id="SSF53671">
    <property type="entry name" value="Aspartate/ornithine carbamoyltransferase"/>
    <property type="match status" value="1"/>
</dbReference>
<feature type="binding site" evidence="7">
    <location>
        <position position="129"/>
    </location>
    <ligand>
        <name>carbamoyl phosphate</name>
        <dbReference type="ChEBI" id="CHEBI:58228"/>
    </ligand>
</feature>
<dbReference type="InterPro" id="IPR006132">
    <property type="entry name" value="Asp/Orn_carbamoyltranf_P-bd"/>
</dbReference>
<evidence type="ECO:0000259" key="8">
    <source>
        <dbReference type="Pfam" id="PF00185"/>
    </source>
</evidence>
<dbReference type="AlphaFoldDB" id="A0A173XX94"/>
<evidence type="ECO:0000313" key="13">
    <source>
        <dbReference type="Proteomes" id="UP000095651"/>
    </source>
</evidence>
<reference evidence="10 13" key="1">
    <citation type="submission" date="2015-09" db="EMBL/GenBank/DDBJ databases">
        <authorList>
            <consortium name="Pathogen Informatics"/>
        </authorList>
    </citation>
    <scope>NUCLEOTIDE SEQUENCE [LARGE SCALE GENOMIC DNA]</scope>
    <source>
        <strain evidence="10 13">2789STDY5608850</strain>
    </source>
</reference>
<feature type="binding site" evidence="7">
    <location>
        <position position="80"/>
    </location>
    <ligand>
        <name>L-aspartate</name>
        <dbReference type="ChEBI" id="CHEBI:29991"/>
    </ligand>
</feature>
<comment type="subunit">
    <text evidence="7">Heterododecamer (2C3:3R2) of six catalytic PyrB chains organized as two trimers (C3), and six regulatory PyrI chains organized as three dimers (R2).</text>
</comment>
<gene>
    <name evidence="7 10" type="primary">pyrB</name>
    <name evidence="12" type="ORF">DXC39_01710</name>
    <name evidence="11" type="ORF">DXD79_16260</name>
    <name evidence="10" type="ORF">ERS852407_00566</name>
</gene>
<comment type="pathway">
    <text evidence="1 7">Pyrimidine metabolism; UMP biosynthesis via de novo pathway; (S)-dihydroorotate from bicarbonate: step 2/3.</text>
</comment>
<dbReference type="Pfam" id="PF00185">
    <property type="entry name" value="OTCace"/>
    <property type="match status" value="1"/>
</dbReference>
<dbReference type="GO" id="GO:0006207">
    <property type="term" value="P:'de novo' pyrimidine nucleobase biosynthetic process"/>
    <property type="evidence" value="ECO:0007669"/>
    <property type="project" value="InterPro"/>
</dbReference>
<feature type="binding site" evidence="7">
    <location>
        <position position="162"/>
    </location>
    <ligand>
        <name>L-aspartate</name>
        <dbReference type="ChEBI" id="CHEBI:29991"/>
    </ligand>
</feature>
<dbReference type="EMBL" id="QSSQ01000001">
    <property type="protein sequence ID" value="RGM08709.1"/>
    <property type="molecule type" value="Genomic_DNA"/>
</dbReference>
<sequence>MRHLLNPLDFSVEETGQLLDLADNIEHHLSEYSHVCDGKKLATLFYEPSTRTRLSFEAAMLNLGGSVLGFSSADSSSAAKGESVADTIRVISCYADICAMRHPKEGAPLVAATHSGIPVINAGDGGHQHPTQTLTDLLSIRSLKGRLHDLTIGLCGDLKFGRTVHSLINALVRYENIKFVLISPPELRVPEYIREDVLKANNIEFVEMDSLDEAMPSLDILYMTRVQKERFFNEEDYIRLKDCYILDKNKMKLAKEDMYVLHPLPRVNEISVEVDNDPRAAYFKQAQYGVYVRMALIMTLLEVEKPC</sequence>
<organism evidence="10 13">
    <name type="scientific">Hungatella hathewayi</name>
    <dbReference type="NCBI Taxonomy" id="154046"/>
    <lineage>
        <taxon>Bacteria</taxon>
        <taxon>Bacillati</taxon>
        <taxon>Bacillota</taxon>
        <taxon>Clostridia</taxon>
        <taxon>Lachnospirales</taxon>
        <taxon>Lachnospiraceae</taxon>
        <taxon>Hungatella</taxon>
    </lineage>
</organism>
<evidence type="ECO:0000256" key="5">
    <source>
        <dbReference type="ARBA" id="ARBA00043884"/>
    </source>
</evidence>
<dbReference type="EMBL" id="QSON01000007">
    <property type="protein sequence ID" value="RGJ02706.1"/>
    <property type="molecule type" value="Genomic_DNA"/>
</dbReference>
<evidence type="ECO:0000313" key="12">
    <source>
        <dbReference type="EMBL" id="RGM08709.1"/>
    </source>
</evidence>
<evidence type="ECO:0000256" key="1">
    <source>
        <dbReference type="ARBA" id="ARBA00004852"/>
    </source>
</evidence>
<dbReference type="RefSeq" id="WP_002603866.1">
    <property type="nucleotide sequence ID" value="NZ_CABIXC010000001.1"/>
</dbReference>
<feature type="binding site" evidence="7">
    <location>
        <position position="264"/>
    </location>
    <ligand>
        <name>carbamoyl phosphate</name>
        <dbReference type="ChEBI" id="CHEBI:58228"/>
    </ligand>
</feature>
<feature type="binding site" evidence="7">
    <location>
        <position position="132"/>
    </location>
    <ligand>
        <name>carbamoyl phosphate</name>
        <dbReference type="ChEBI" id="CHEBI:58228"/>
    </ligand>
</feature>
<dbReference type="FunFam" id="3.40.50.1370:FF:000002">
    <property type="entry name" value="Aspartate carbamoyltransferase 2"/>
    <property type="match status" value="1"/>
</dbReference>
<dbReference type="PRINTS" id="PR00100">
    <property type="entry name" value="AOTCASE"/>
</dbReference>
<dbReference type="Gene3D" id="3.40.50.1370">
    <property type="entry name" value="Aspartate/ornithine carbamoyltransferase"/>
    <property type="match status" value="2"/>
</dbReference>
<feature type="binding site" evidence="7">
    <location>
        <position position="265"/>
    </location>
    <ligand>
        <name>carbamoyl phosphate</name>
        <dbReference type="ChEBI" id="CHEBI:58228"/>
    </ligand>
</feature>
<dbReference type="InterPro" id="IPR006130">
    <property type="entry name" value="Asp/Orn_carbamoylTrfase"/>
</dbReference>
<dbReference type="PANTHER" id="PTHR45753">
    <property type="entry name" value="ORNITHINE CARBAMOYLTRANSFERASE, MITOCHONDRIAL"/>
    <property type="match status" value="1"/>
</dbReference>
<feature type="domain" description="Aspartate/ornithine carbamoyltransferase carbamoyl-P binding" evidence="9">
    <location>
        <begin position="2"/>
        <end position="141"/>
    </location>
</feature>
<dbReference type="Proteomes" id="UP000263014">
    <property type="component" value="Unassembled WGS sequence"/>
</dbReference>
<feature type="domain" description="Aspartate/ornithine carbamoyltransferase Asp/Orn-binding" evidence="8">
    <location>
        <begin position="149"/>
        <end position="299"/>
    </location>
</feature>
<comment type="catalytic activity">
    <reaction evidence="6 7">
        <text>carbamoyl phosphate + L-aspartate = N-carbamoyl-L-aspartate + phosphate + H(+)</text>
        <dbReference type="Rhea" id="RHEA:20013"/>
        <dbReference type="ChEBI" id="CHEBI:15378"/>
        <dbReference type="ChEBI" id="CHEBI:29991"/>
        <dbReference type="ChEBI" id="CHEBI:32814"/>
        <dbReference type="ChEBI" id="CHEBI:43474"/>
        <dbReference type="ChEBI" id="CHEBI:58228"/>
        <dbReference type="EC" id="2.1.3.2"/>
    </reaction>
</comment>
<dbReference type="GO" id="GO:0004070">
    <property type="term" value="F:aspartate carbamoyltransferase activity"/>
    <property type="evidence" value="ECO:0007669"/>
    <property type="project" value="UniProtKB-UniRule"/>
</dbReference>
<reference evidence="14 15" key="2">
    <citation type="submission" date="2018-08" db="EMBL/GenBank/DDBJ databases">
        <title>A genome reference for cultivated species of the human gut microbiota.</title>
        <authorList>
            <person name="Zou Y."/>
            <person name="Xue W."/>
            <person name="Luo G."/>
        </authorList>
    </citation>
    <scope>NUCLEOTIDE SEQUENCE [LARGE SCALE GENOMIC DNA]</scope>
    <source>
        <strain evidence="12 14">TF05-11AC</strain>
        <strain evidence="11 15">TM09-12</strain>
    </source>
</reference>
<comment type="similarity">
    <text evidence="2 7">Belongs to the aspartate/ornithine carbamoyltransferase superfamily. ATCase family.</text>
</comment>
<feature type="binding site" evidence="7">
    <location>
        <position position="225"/>
    </location>
    <ligand>
        <name>L-aspartate</name>
        <dbReference type="ChEBI" id="CHEBI:29991"/>
    </ligand>
</feature>
<dbReference type="NCBIfam" id="NF002032">
    <property type="entry name" value="PRK00856.1"/>
    <property type="match status" value="1"/>
</dbReference>
<dbReference type="UniPathway" id="UPA00070">
    <property type="reaction ID" value="UER00116"/>
</dbReference>
<evidence type="ECO:0000256" key="7">
    <source>
        <dbReference type="HAMAP-Rule" id="MF_00001"/>
    </source>
</evidence>
<dbReference type="Proteomes" id="UP000261257">
    <property type="component" value="Unassembled WGS sequence"/>
</dbReference>
<evidence type="ECO:0000256" key="6">
    <source>
        <dbReference type="ARBA" id="ARBA00048859"/>
    </source>
</evidence>
<dbReference type="InterPro" id="IPR002082">
    <property type="entry name" value="Asp_carbamoyltransf"/>
</dbReference>
<dbReference type="PRINTS" id="PR00101">
    <property type="entry name" value="ATCASE"/>
</dbReference>
<dbReference type="PROSITE" id="PS00097">
    <property type="entry name" value="CARBAMOYLTRANSFERASE"/>
    <property type="match status" value="1"/>
</dbReference>
<name>A0A173XX94_9FIRM</name>
<dbReference type="HAMAP" id="MF_00001">
    <property type="entry name" value="Asp_carb_tr"/>
    <property type="match status" value="1"/>
</dbReference>
<evidence type="ECO:0000313" key="11">
    <source>
        <dbReference type="EMBL" id="RGJ02706.1"/>
    </source>
</evidence>
<evidence type="ECO:0000256" key="4">
    <source>
        <dbReference type="ARBA" id="ARBA00022975"/>
    </source>
</evidence>
<feature type="binding site" evidence="7">
    <location>
        <position position="101"/>
    </location>
    <ligand>
        <name>carbamoyl phosphate</name>
        <dbReference type="ChEBI" id="CHEBI:58228"/>
    </ligand>
</feature>
<proteinExistence type="inferred from homology"/>
<evidence type="ECO:0000313" key="15">
    <source>
        <dbReference type="Proteomes" id="UP000263014"/>
    </source>
</evidence>
<evidence type="ECO:0000256" key="2">
    <source>
        <dbReference type="ARBA" id="ARBA00008896"/>
    </source>
</evidence>
<evidence type="ECO:0000313" key="10">
    <source>
        <dbReference type="EMBL" id="CUN56229.1"/>
    </source>
</evidence>
<feature type="binding site" evidence="7">
    <location>
        <position position="51"/>
    </location>
    <ligand>
        <name>carbamoyl phosphate</name>
        <dbReference type="ChEBI" id="CHEBI:58228"/>
    </ligand>
</feature>
<accession>A0A173XX94</accession>
<dbReference type="InterPro" id="IPR006131">
    <property type="entry name" value="Asp_carbamoyltransf_Asp/Orn-bd"/>
</dbReference>